<organism evidence="1 2">
    <name type="scientific">Colletotrichum melonis</name>
    <dbReference type="NCBI Taxonomy" id="1209925"/>
    <lineage>
        <taxon>Eukaryota</taxon>
        <taxon>Fungi</taxon>
        <taxon>Dikarya</taxon>
        <taxon>Ascomycota</taxon>
        <taxon>Pezizomycotina</taxon>
        <taxon>Sordariomycetes</taxon>
        <taxon>Hypocreomycetidae</taxon>
        <taxon>Glomerellales</taxon>
        <taxon>Glomerellaceae</taxon>
        <taxon>Colletotrichum</taxon>
        <taxon>Colletotrichum acutatum species complex</taxon>
    </lineage>
</organism>
<evidence type="ECO:0000313" key="1">
    <source>
        <dbReference type="EMBL" id="KAK1449691.1"/>
    </source>
</evidence>
<accession>A0AAI9U559</accession>
<sequence>MGYAAAPSSSDGFQTNHWRLSNKLMRLAAEKAARPALAAEDKAPCRDGEVPCICATGRLAPLVLVVNEAVSRPGLQMSDALGNVGVFFSRHQWLAQVHLKCLAISRRPYHVRVGY</sequence>
<dbReference type="AlphaFoldDB" id="A0AAI9U559"/>
<dbReference type="Proteomes" id="UP001239795">
    <property type="component" value="Unassembled WGS sequence"/>
</dbReference>
<keyword evidence="2" id="KW-1185">Reference proteome</keyword>
<reference evidence="1 2" key="1">
    <citation type="submission" date="2016-10" db="EMBL/GenBank/DDBJ databases">
        <title>The genome sequence of Colletotrichum fioriniae PJ7.</title>
        <authorList>
            <person name="Baroncelli R."/>
        </authorList>
    </citation>
    <scope>NUCLEOTIDE SEQUENCE [LARGE SCALE GENOMIC DNA]</scope>
    <source>
        <strain evidence="1">Col 31</strain>
    </source>
</reference>
<comment type="caution">
    <text evidence="1">The sequence shown here is derived from an EMBL/GenBank/DDBJ whole genome shotgun (WGS) entry which is preliminary data.</text>
</comment>
<proteinExistence type="predicted"/>
<name>A0AAI9U559_9PEZI</name>
<evidence type="ECO:0000313" key="2">
    <source>
        <dbReference type="Proteomes" id="UP001239795"/>
    </source>
</evidence>
<protein>
    <submittedName>
        <fullName evidence="1">Uncharacterized protein</fullName>
    </submittedName>
</protein>
<dbReference type="EMBL" id="MLGG01000057">
    <property type="protein sequence ID" value="KAK1449691.1"/>
    <property type="molecule type" value="Genomic_DNA"/>
</dbReference>
<gene>
    <name evidence="1" type="ORF">CMEL01_07027</name>
</gene>